<keyword evidence="13" id="KW-1185">Reference proteome</keyword>
<dbReference type="GO" id="GO:0009435">
    <property type="term" value="P:NAD+ biosynthetic process"/>
    <property type="evidence" value="ECO:0007669"/>
    <property type="project" value="UniProtKB-UniRule"/>
</dbReference>
<keyword evidence="4 10" id="KW-0808">Transferase</keyword>
<evidence type="ECO:0000313" key="12">
    <source>
        <dbReference type="EMBL" id="WGV28359.1"/>
    </source>
</evidence>
<dbReference type="EMBL" id="CP124543">
    <property type="protein sequence ID" value="WGV28359.1"/>
    <property type="molecule type" value="Genomic_DNA"/>
</dbReference>
<comment type="catalytic activity">
    <reaction evidence="9 10">
        <text>nicotinate beta-D-ribonucleotide + ATP + H(+) = deamido-NAD(+) + diphosphate</text>
        <dbReference type="Rhea" id="RHEA:22860"/>
        <dbReference type="ChEBI" id="CHEBI:15378"/>
        <dbReference type="ChEBI" id="CHEBI:30616"/>
        <dbReference type="ChEBI" id="CHEBI:33019"/>
        <dbReference type="ChEBI" id="CHEBI:57502"/>
        <dbReference type="ChEBI" id="CHEBI:58437"/>
        <dbReference type="EC" id="2.7.7.18"/>
    </reaction>
</comment>
<dbReference type="Proteomes" id="UP001223520">
    <property type="component" value="Chromosome"/>
</dbReference>
<keyword evidence="6 10" id="KW-0547">Nucleotide-binding</keyword>
<evidence type="ECO:0000256" key="9">
    <source>
        <dbReference type="ARBA" id="ARBA00048721"/>
    </source>
</evidence>
<dbReference type="PANTHER" id="PTHR39321:SF3">
    <property type="entry name" value="PHOSPHOPANTETHEINE ADENYLYLTRANSFERASE"/>
    <property type="match status" value="1"/>
</dbReference>
<dbReference type="InterPro" id="IPR014729">
    <property type="entry name" value="Rossmann-like_a/b/a_fold"/>
</dbReference>
<evidence type="ECO:0000256" key="5">
    <source>
        <dbReference type="ARBA" id="ARBA00022695"/>
    </source>
</evidence>
<reference evidence="12 13" key="1">
    <citation type="journal article" date="2023" name="Limnol Oceanogr Lett">
        <title>Environmental adaptations by the intertidal Antarctic cyanobacterium Halotia branconii CENA392 as revealed using long-read genome sequencing.</title>
        <authorList>
            <person name="Dextro R.B."/>
            <person name="Delbaje E."/>
            <person name="Freitas P.N.N."/>
            <person name="Geraldes V."/>
            <person name="Pinto E."/>
            <person name="Long P.F."/>
            <person name="Fiore M.F."/>
        </authorList>
    </citation>
    <scope>NUCLEOTIDE SEQUENCE [LARGE SCALE GENOMIC DNA]</scope>
    <source>
        <strain evidence="12 13">CENA392</strain>
    </source>
</reference>
<sequence length="216" mass="25028">MQQLAIFGGTFDPIHWGHLLIAQTALYQVSLEKIIWIPSFNPPHKKAILFEHRVQMLKLAVRENPAFTISLIEINRSGNSYAINTLIDLSVFYPNTHWHWIVGLDTFQTLPRWHRRHELVQMCDWLIAPRLLSGENITQSELICKQVEQLLKEQSLNIRWQLLNIPLVGVSSSLIRQLCHNDSVKIPGDRSSIRYLVPESVRSYITAHNLYSDKSE</sequence>
<dbReference type="Gene3D" id="3.40.50.620">
    <property type="entry name" value="HUPs"/>
    <property type="match status" value="1"/>
</dbReference>
<dbReference type="HAMAP" id="MF_00244">
    <property type="entry name" value="NaMN_adenylyltr"/>
    <property type="match status" value="1"/>
</dbReference>
<organism evidence="12 13">
    <name type="scientific">Halotia branconii CENA392</name>
    <dbReference type="NCBI Taxonomy" id="1539056"/>
    <lineage>
        <taxon>Bacteria</taxon>
        <taxon>Bacillati</taxon>
        <taxon>Cyanobacteriota</taxon>
        <taxon>Cyanophyceae</taxon>
        <taxon>Nostocales</taxon>
        <taxon>Nodulariaceae</taxon>
        <taxon>Halotia</taxon>
    </lineage>
</organism>
<comment type="function">
    <text evidence="1 10">Catalyzes the reversible adenylation of nicotinate mononucleotide (NaMN) to nicotinic acid adenine dinucleotide (NaAD).</text>
</comment>
<keyword evidence="5 10" id="KW-0548">Nucleotidyltransferase</keyword>
<accession>A0AAJ6NXM0</accession>
<comment type="similarity">
    <text evidence="10">Belongs to the NadD family.</text>
</comment>
<evidence type="ECO:0000256" key="6">
    <source>
        <dbReference type="ARBA" id="ARBA00022741"/>
    </source>
</evidence>
<evidence type="ECO:0000256" key="4">
    <source>
        <dbReference type="ARBA" id="ARBA00022679"/>
    </source>
</evidence>
<dbReference type="InterPro" id="IPR005248">
    <property type="entry name" value="NadD/NMNAT"/>
</dbReference>
<dbReference type="CDD" id="cd02165">
    <property type="entry name" value="NMNAT"/>
    <property type="match status" value="1"/>
</dbReference>
<dbReference type="NCBIfam" id="TIGR00125">
    <property type="entry name" value="cyt_tran_rel"/>
    <property type="match status" value="1"/>
</dbReference>
<dbReference type="NCBIfam" id="TIGR00482">
    <property type="entry name" value="nicotinate (nicotinamide) nucleotide adenylyltransferase"/>
    <property type="match status" value="1"/>
</dbReference>
<dbReference type="PANTHER" id="PTHR39321">
    <property type="entry name" value="NICOTINATE-NUCLEOTIDE ADENYLYLTRANSFERASE-RELATED"/>
    <property type="match status" value="1"/>
</dbReference>
<dbReference type="SUPFAM" id="SSF52374">
    <property type="entry name" value="Nucleotidylyl transferase"/>
    <property type="match status" value="1"/>
</dbReference>
<dbReference type="KEGG" id="hbq:QI031_13190"/>
<dbReference type="AlphaFoldDB" id="A0AAJ6NXM0"/>
<dbReference type="Pfam" id="PF01467">
    <property type="entry name" value="CTP_transf_like"/>
    <property type="match status" value="1"/>
</dbReference>
<proteinExistence type="inferred from homology"/>
<dbReference type="InterPro" id="IPR004821">
    <property type="entry name" value="Cyt_trans-like"/>
</dbReference>
<name>A0AAJ6NXM0_9CYAN</name>
<dbReference type="GO" id="GO:0004515">
    <property type="term" value="F:nicotinate-nucleotide adenylyltransferase activity"/>
    <property type="evidence" value="ECO:0007669"/>
    <property type="project" value="UniProtKB-UniRule"/>
</dbReference>
<dbReference type="GO" id="GO:0005524">
    <property type="term" value="F:ATP binding"/>
    <property type="evidence" value="ECO:0007669"/>
    <property type="project" value="UniProtKB-KW"/>
</dbReference>
<evidence type="ECO:0000256" key="10">
    <source>
        <dbReference type="HAMAP-Rule" id="MF_00244"/>
    </source>
</evidence>
<evidence type="ECO:0000259" key="11">
    <source>
        <dbReference type="Pfam" id="PF01467"/>
    </source>
</evidence>
<comment type="pathway">
    <text evidence="2 10">Cofactor biosynthesis; NAD(+) biosynthesis; deamido-NAD(+) from nicotinate D-ribonucleotide: step 1/1.</text>
</comment>
<keyword evidence="3 10" id="KW-0662">Pyridine nucleotide biosynthesis</keyword>
<evidence type="ECO:0000256" key="1">
    <source>
        <dbReference type="ARBA" id="ARBA00002324"/>
    </source>
</evidence>
<evidence type="ECO:0000256" key="7">
    <source>
        <dbReference type="ARBA" id="ARBA00022840"/>
    </source>
</evidence>
<evidence type="ECO:0000256" key="3">
    <source>
        <dbReference type="ARBA" id="ARBA00022642"/>
    </source>
</evidence>
<protein>
    <recommendedName>
        <fullName evidence="10">Probable nicotinate-nucleotide adenylyltransferase</fullName>
        <ecNumber evidence="10">2.7.7.18</ecNumber>
    </recommendedName>
    <alternativeName>
        <fullName evidence="10">Deamido-NAD(+) diphosphorylase</fullName>
    </alternativeName>
    <alternativeName>
        <fullName evidence="10">Deamido-NAD(+) pyrophosphorylase</fullName>
    </alternativeName>
    <alternativeName>
        <fullName evidence="10">Nicotinate mononucleotide adenylyltransferase</fullName>
        <shortName evidence="10">NaMN adenylyltransferase</shortName>
    </alternativeName>
</protein>
<dbReference type="NCBIfam" id="NF000840">
    <property type="entry name" value="PRK00071.1-3"/>
    <property type="match status" value="1"/>
</dbReference>
<evidence type="ECO:0000256" key="8">
    <source>
        <dbReference type="ARBA" id="ARBA00023027"/>
    </source>
</evidence>
<evidence type="ECO:0000256" key="2">
    <source>
        <dbReference type="ARBA" id="ARBA00005019"/>
    </source>
</evidence>
<dbReference type="EC" id="2.7.7.18" evidence="10"/>
<dbReference type="RefSeq" id="WP_281485585.1">
    <property type="nucleotide sequence ID" value="NZ_CP124543.1"/>
</dbReference>
<evidence type="ECO:0000313" key="13">
    <source>
        <dbReference type="Proteomes" id="UP001223520"/>
    </source>
</evidence>
<keyword evidence="8 10" id="KW-0520">NAD</keyword>
<gene>
    <name evidence="10 12" type="primary">nadD</name>
    <name evidence="12" type="ORF">QI031_13190</name>
</gene>
<keyword evidence="7 10" id="KW-0067">ATP-binding</keyword>
<feature type="domain" description="Cytidyltransferase-like" evidence="11">
    <location>
        <begin position="6"/>
        <end position="177"/>
    </location>
</feature>